<evidence type="ECO:0000256" key="2">
    <source>
        <dbReference type="ARBA" id="ARBA00022692"/>
    </source>
</evidence>
<dbReference type="InterPro" id="IPR023415">
    <property type="entry name" value="LDLR_class-A_CS"/>
</dbReference>
<gene>
    <name evidence="12" type="primary">LOC101846291</name>
</gene>
<protein>
    <submittedName>
        <fullName evidence="12">Low-density lipoprotein receptor-related protein 8</fullName>
    </submittedName>
</protein>
<feature type="disulfide bond" evidence="9">
    <location>
        <begin position="212"/>
        <end position="230"/>
    </location>
</feature>
<keyword evidence="10" id="KW-0732">Signal</keyword>
<dbReference type="Gene3D" id="2.40.128.620">
    <property type="match status" value="1"/>
</dbReference>
<feature type="signal peptide" evidence="10">
    <location>
        <begin position="1"/>
        <end position="24"/>
    </location>
</feature>
<reference evidence="12" key="1">
    <citation type="submission" date="2025-08" db="UniProtKB">
        <authorList>
            <consortium name="RefSeq"/>
        </authorList>
    </citation>
    <scope>IDENTIFICATION</scope>
</reference>
<evidence type="ECO:0000256" key="8">
    <source>
        <dbReference type="ARBA" id="ARBA00023180"/>
    </source>
</evidence>
<proteinExistence type="predicted"/>
<keyword evidence="4" id="KW-1133">Transmembrane helix</keyword>
<organism evidence="11 12">
    <name type="scientific">Aplysia californica</name>
    <name type="common">California sea hare</name>
    <dbReference type="NCBI Taxonomy" id="6500"/>
    <lineage>
        <taxon>Eukaryota</taxon>
        <taxon>Metazoa</taxon>
        <taxon>Spiralia</taxon>
        <taxon>Lophotrochozoa</taxon>
        <taxon>Mollusca</taxon>
        <taxon>Gastropoda</taxon>
        <taxon>Heterobranchia</taxon>
        <taxon>Euthyneura</taxon>
        <taxon>Tectipleura</taxon>
        <taxon>Aplysiida</taxon>
        <taxon>Aplysioidea</taxon>
        <taxon>Aplysiidae</taxon>
        <taxon>Aplysia</taxon>
    </lineage>
</organism>
<accession>A0ABM0JSW8</accession>
<keyword evidence="2" id="KW-0812">Transmembrane</keyword>
<evidence type="ECO:0000256" key="9">
    <source>
        <dbReference type="PROSITE-ProRule" id="PRU00124"/>
    </source>
</evidence>
<dbReference type="PRINTS" id="PR00261">
    <property type="entry name" value="LDLRECEPTOR"/>
</dbReference>
<dbReference type="PANTHER" id="PTHR22722:SF14">
    <property type="entry name" value="MEGALIN, ISOFORM A"/>
    <property type="match status" value="1"/>
</dbReference>
<dbReference type="GeneID" id="101846291"/>
<evidence type="ECO:0000313" key="11">
    <source>
        <dbReference type="Proteomes" id="UP000694888"/>
    </source>
</evidence>
<dbReference type="PANTHER" id="PTHR22722">
    <property type="entry name" value="LOW-DENSITY LIPOPROTEIN RECEPTOR-RELATED PROTEIN 2-RELATED"/>
    <property type="match status" value="1"/>
</dbReference>
<dbReference type="SUPFAM" id="SSF57424">
    <property type="entry name" value="LDL receptor-like module"/>
    <property type="match status" value="5"/>
</dbReference>
<comment type="caution">
    <text evidence="9">Lacks conserved residue(s) required for the propagation of feature annotation.</text>
</comment>
<dbReference type="SMART" id="SM00192">
    <property type="entry name" value="LDLa"/>
    <property type="match status" value="5"/>
</dbReference>
<evidence type="ECO:0000256" key="1">
    <source>
        <dbReference type="ARBA" id="ARBA00004167"/>
    </source>
</evidence>
<evidence type="ECO:0000256" key="6">
    <source>
        <dbReference type="ARBA" id="ARBA00023157"/>
    </source>
</evidence>
<name>A0ABM0JSW8_APLCA</name>
<keyword evidence="3" id="KW-0677">Repeat</keyword>
<keyword evidence="7 12" id="KW-0675">Receptor</keyword>
<feature type="disulfide bond" evidence="9">
    <location>
        <begin position="66"/>
        <end position="81"/>
    </location>
</feature>
<dbReference type="InterPro" id="IPR036055">
    <property type="entry name" value="LDL_receptor-like_sf"/>
</dbReference>
<feature type="chain" id="PRO_5046883060" evidence="10">
    <location>
        <begin position="25"/>
        <end position="287"/>
    </location>
</feature>
<sequence length="287" mass="31034">MLISLGTTPCVALLVLLMVHGSSTYYGSKKARKDRMIGAKRDEGCSSNQLACGGKVFGCIESTWLCDSQKDCEDGWDEKNCTAGCTGPNKFSCDDGDCIPADYVCDQSNDCADSSDEKNCPTISSCREDEFLCKSSDGCVPGKYRCDHFEDCRDGSDEIGCSHGNGTCPMTDDFLCANSVCVISLFYCDGIDDCGDESDERNCTCTNGEFPCTSGGCIPEELRCDGFFDCGDNSDEQNCPDIHPGACGDKLTLADCAHMNETTYPICLEEADGYKYCREFCGLCDQS</sequence>
<dbReference type="PROSITE" id="PS01209">
    <property type="entry name" value="LDLRA_1"/>
    <property type="match status" value="3"/>
</dbReference>
<keyword evidence="11" id="KW-1185">Reference proteome</keyword>
<dbReference type="Gene3D" id="4.10.400.10">
    <property type="entry name" value="Low-density Lipoprotein Receptor"/>
    <property type="match status" value="4"/>
</dbReference>
<keyword evidence="12" id="KW-0449">Lipoprotein</keyword>
<dbReference type="PROSITE" id="PS50068">
    <property type="entry name" value="LDLRA_2"/>
    <property type="match status" value="5"/>
</dbReference>
<feature type="disulfide bond" evidence="9">
    <location>
        <begin position="105"/>
        <end position="120"/>
    </location>
</feature>
<evidence type="ECO:0000256" key="10">
    <source>
        <dbReference type="SAM" id="SignalP"/>
    </source>
</evidence>
<feature type="disulfide bond" evidence="9">
    <location>
        <begin position="188"/>
        <end position="203"/>
    </location>
</feature>
<evidence type="ECO:0000313" key="12">
    <source>
        <dbReference type="RefSeq" id="XP_005100738.1"/>
    </source>
</evidence>
<feature type="disulfide bond" evidence="9">
    <location>
        <begin position="205"/>
        <end position="217"/>
    </location>
</feature>
<feature type="disulfide bond" evidence="9">
    <location>
        <begin position="146"/>
        <end position="161"/>
    </location>
</feature>
<evidence type="ECO:0000256" key="3">
    <source>
        <dbReference type="ARBA" id="ARBA00022737"/>
    </source>
</evidence>
<evidence type="ECO:0000256" key="7">
    <source>
        <dbReference type="ARBA" id="ARBA00023170"/>
    </source>
</evidence>
<evidence type="ECO:0000256" key="4">
    <source>
        <dbReference type="ARBA" id="ARBA00022989"/>
    </source>
</evidence>
<keyword evidence="6 9" id="KW-1015">Disulfide bond</keyword>
<feature type="disulfide bond" evidence="9">
    <location>
        <begin position="176"/>
        <end position="194"/>
    </location>
</feature>
<keyword evidence="5" id="KW-0472">Membrane</keyword>
<dbReference type="InterPro" id="IPR002172">
    <property type="entry name" value="LDrepeatLR_classA_rpt"/>
</dbReference>
<keyword evidence="8" id="KW-0325">Glycoprotein</keyword>
<evidence type="ECO:0000256" key="5">
    <source>
        <dbReference type="ARBA" id="ARBA00023136"/>
    </source>
</evidence>
<comment type="subcellular location">
    <subcellularLocation>
        <location evidence="1">Membrane</location>
        <topology evidence="1">Single-pass membrane protein</topology>
    </subcellularLocation>
</comment>
<feature type="disulfide bond" evidence="9">
    <location>
        <begin position="224"/>
        <end position="239"/>
    </location>
</feature>
<feature type="disulfide bond" evidence="9">
    <location>
        <begin position="93"/>
        <end position="111"/>
    </location>
</feature>
<dbReference type="Pfam" id="PF00057">
    <property type="entry name" value="Ldl_recept_a"/>
    <property type="match status" value="5"/>
</dbReference>
<dbReference type="RefSeq" id="XP_005100738.1">
    <property type="nucleotide sequence ID" value="XM_005100681.3"/>
</dbReference>
<dbReference type="InterPro" id="IPR051221">
    <property type="entry name" value="LDLR-related"/>
</dbReference>
<dbReference type="CDD" id="cd00112">
    <property type="entry name" value="LDLa"/>
    <property type="match status" value="5"/>
</dbReference>
<dbReference type="Proteomes" id="UP000694888">
    <property type="component" value="Unplaced"/>
</dbReference>